<dbReference type="EMBL" id="CP144089">
    <property type="protein sequence ID" value="WWD03339.1"/>
    <property type="molecule type" value="Genomic_DNA"/>
</dbReference>
<evidence type="ECO:0000256" key="15">
    <source>
        <dbReference type="SAM" id="MobiDB-lite"/>
    </source>
</evidence>
<evidence type="ECO:0000259" key="17">
    <source>
        <dbReference type="PROSITE" id="PS50893"/>
    </source>
</evidence>
<feature type="domain" description="ABC transporter" evidence="17">
    <location>
        <begin position="487"/>
        <end position="720"/>
    </location>
</feature>
<keyword evidence="8" id="KW-0067">ATP-binding</keyword>
<dbReference type="InterPro" id="IPR000537">
    <property type="entry name" value="UbiA_prenyltransferase"/>
</dbReference>
<dbReference type="InterPro" id="IPR044878">
    <property type="entry name" value="UbiA_sf"/>
</dbReference>
<evidence type="ECO:0000256" key="14">
    <source>
        <dbReference type="ARBA" id="ARBA00030253"/>
    </source>
</evidence>
<feature type="transmembrane region" description="Helical" evidence="16">
    <location>
        <begin position="891"/>
        <end position="913"/>
    </location>
</feature>
<dbReference type="Pfam" id="PF00664">
    <property type="entry name" value="ABC_membrane"/>
    <property type="match status" value="1"/>
</dbReference>
<keyword evidence="6 16" id="KW-0812">Transmembrane</keyword>
<keyword evidence="11" id="KW-0496">Mitochondrion</keyword>
<dbReference type="KEGG" id="ker:91100195"/>
<dbReference type="PROSITE" id="PS50929">
    <property type="entry name" value="ABC_TM1F"/>
    <property type="match status" value="1"/>
</dbReference>
<dbReference type="GO" id="GO:0006784">
    <property type="term" value="P:heme A biosynthetic process"/>
    <property type="evidence" value="ECO:0007669"/>
    <property type="project" value="UniProtKB-ARBA"/>
</dbReference>
<evidence type="ECO:0000256" key="8">
    <source>
        <dbReference type="ARBA" id="ARBA00022840"/>
    </source>
</evidence>
<feature type="transmembrane region" description="Helical" evidence="16">
    <location>
        <begin position="1094"/>
        <end position="1123"/>
    </location>
</feature>
<dbReference type="InterPro" id="IPR039421">
    <property type="entry name" value="Type_1_exporter"/>
</dbReference>
<dbReference type="FunFam" id="1.10.357.140:FF:000004">
    <property type="entry name" value="Protoheme IX farnesyltransferase, mitochondrial"/>
    <property type="match status" value="1"/>
</dbReference>
<dbReference type="Pfam" id="PF00005">
    <property type="entry name" value="ABC_tran"/>
    <property type="match status" value="1"/>
</dbReference>
<dbReference type="Gene3D" id="1.20.1560.10">
    <property type="entry name" value="ABC transporter type 1, transmembrane domain"/>
    <property type="match status" value="1"/>
</dbReference>
<dbReference type="AlphaFoldDB" id="A0AAX4KB12"/>
<feature type="compositionally biased region" description="Pro residues" evidence="15">
    <location>
        <begin position="110"/>
        <end position="122"/>
    </location>
</feature>
<dbReference type="GO" id="GO:0090374">
    <property type="term" value="P:oligopeptide export from mitochondrion"/>
    <property type="evidence" value="ECO:0007669"/>
    <property type="project" value="TreeGrafter"/>
</dbReference>
<evidence type="ECO:0000256" key="7">
    <source>
        <dbReference type="ARBA" id="ARBA00022741"/>
    </source>
</evidence>
<dbReference type="GO" id="GO:0016887">
    <property type="term" value="F:ATP hydrolysis activity"/>
    <property type="evidence" value="ECO:0007669"/>
    <property type="project" value="InterPro"/>
</dbReference>
<dbReference type="GO" id="GO:0005743">
    <property type="term" value="C:mitochondrial inner membrane"/>
    <property type="evidence" value="ECO:0007669"/>
    <property type="project" value="TreeGrafter"/>
</dbReference>
<feature type="transmembrane region" description="Helical" evidence="16">
    <location>
        <begin position="204"/>
        <end position="222"/>
    </location>
</feature>
<dbReference type="FunFam" id="3.40.50.300:FF:000604">
    <property type="entry name" value="ABC transporter B family member 28"/>
    <property type="match status" value="1"/>
</dbReference>
<keyword evidence="7" id="KW-0547">Nucleotide-binding</keyword>
<feature type="transmembrane region" description="Helical" evidence="16">
    <location>
        <begin position="1144"/>
        <end position="1162"/>
    </location>
</feature>
<feature type="transmembrane region" description="Helical" evidence="16">
    <location>
        <begin position="160"/>
        <end position="184"/>
    </location>
</feature>
<evidence type="ECO:0000256" key="10">
    <source>
        <dbReference type="ARBA" id="ARBA00022989"/>
    </source>
</evidence>
<evidence type="ECO:0000256" key="12">
    <source>
        <dbReference type="ARBA" id="ARBA00023133"/>
    </source>
</evidence>
<evidence type="ECO:0000256" key="5">
    <source>
        <dbReference type="ARBA" id="ARBA00022679"/>
    </source>
</evidence>
<feature type="compositionally biased region" description="Polar residues" evidence="15">
    <location>
        <begin position="781"/>
        <end position="804"/>
    </location>
</feature>
<dbReference type="InterPro" id="IPR011527">
    <property type="entry name" value="ABC1_TM_dom"/>
</dbReference>
<dbReference type="Proteomes" id="UP001358614">
    <property type="component" value="Chromosome 1"/>
</dbReference>
<dbReference type="Gene3D" id="1.10.357.140">
    <property type="entry name" value="UbiA prenyltransferase"/>
    <property type="match status" value="1"/>
</dbReference>
<evidence type="ECO:0000313" key="20">
    <source>
        <dbReference type="Proteomes" id="UP001358614"/>
    </source>
</evidence>
<dbReference type="SMART" id="SM00382">
    <property type="entry name" value="AAA"/>
    <property type="match status" value="1"/>
</dbReference>
<dbReference type="Gene3D" id="3.40.50.300">
    <property type="entry name" value="P-loop containing nucleotide triphosphate hydrolases"/>
    <property type="match status" value="1"/>
</dbReference>
<keyword evidence="10 16" id="KW-1133">Transmembrane helix</keyword>
<dbReference type="InterPro" id="IPR003439">
    <property type="entry name" value="ABC_transporter-like_ATP-bd"/>
</dbReference>
<dbReference type="PROSITE" id="PS00211">
    <property type="entry name" value="ABC_TRANSPORTER_1"/>
    <property type="match status" value="1"/>
</dbReference>
<dbReference type="InterPro" id="IPR006369">
    <property type="entry name" value="Protohaem_IX_farnesylTrfase"/>
</dbReference>
<evidence type="ECO:0000313" key="19">
    <source>
        <dbReference type="EMBL" id="WWD03339.1"/>
    </source>
</evidence>
<feature type="domain" description="ABC transmembrane type-1" evidence="18">
    <location>
        <begin position="165"/>
        <end position="451"/>
    </location>
</feature>
<dbReference type="GO" id="GO:0015421">
    <property type="term" value="F:ABC-type oligopeptide transporter activity"/>
    <property type="evidence" value="ECO:0007669"/>
    <property type="project" value="TreeGrafter"/>
</dbReference>
<keyword evidence="13 16" id="KW-0472">Membrane</keyword>
<feature type="transmembrane region" description="Helical" evidence="16">
    <location>
        <begin position="1068"/>
        <end position="1088"/>
    </location>
</feature>
<organism evidence="19 20">
    <name type="scientific">Kwoniella europaea PYCC6329</name>
    <dbReference type="NCBI Taxonomy" id="1423913"/>
    <lineage>
        <taxon>Eukaryota</taxon>
        <taxon>Fungi</taxon>
        <taxon>Dikarya</taxon>
        <taxon>Basidiomycota</taxon>
        <taxon>Agaricomycotina</taxon>
        <taxon>Tremellomycetes</taxon>
        <taxon>Tremellales</taxon>
        <taxon>Cryptococcaceae</taxon>
        <taxon>Kwoniella</taxon>
    </lineage>
</organism>
<dbReference type="InterPro" id="IPR017871">
    <property type="entry name" value="ABC_transporter-like_CS"/>
</dbReference>
<feature type="region of interest" description="Disordered" evidence="15">
    <location>
        <begin position="729"/>
        <end position="804"/>
    </location>
</feature>
<evidence type="ECO:0000256" key="2">
    <source>
        <dbReference type="ARBA" id="ARBA00005985"/>
    </source>
</evidence>
<dbReference type="PANTHER" id="PTHR43394:SF1">
    <property type="entry name" value="ATP-BINDING CASSETTE SUB-FAMILY B MEMBER 10, MITOCHONDRIAL"/>
    <property type="match status" value="1"/>
</dbReference>
<dbReference type="GO" id="GO:0008495">
    <property type="term" value="F:protoheme IX farnesyltransferase activity"/>
    <property type="evidence" value="ECO:0007669"/>
    <property type="project" value="InterPro"/>
</dbReference>
<protein>
    <recommendedName>
        <fullName evidence="3">Protoheme IX farnesyltransferase, mitochondrial</fullName>
    </recommendedName>
    <alternativeName>
        <fullName evidence="14">Heme O synthase</fullName>
    </alternativeName>
</protein>
<keyword evidence="4" id="KW-0813">Transport</keyword>
<comment type="subcellular location">
    <subcellularLocation>
        <location evidence="1">Mitochondrion membrane</location>
        <topology evidence="1">Multi-pass membrane protein</topology>
    </subcellularLocation>
</comment>
<evidence type="ECO:0000256" key="9">
    <source>
        <dbReference type="ARBA" id="ARBA00022946"/>
    </source>
</evidence>
<keyword evidence="20" id="KW-1185">Reference proteome</keyword>
<feature type="compositionally biased region" description="Low complexity" evidence="15">
    <location>
        <begin position="81"/>
        <end position="95"/>
    </location>
</feature>
<proteinExistence type="inferred from homology"/>
<feature type="transmembrane region" description="Helical" evidence="16">
    <location>
        <begin position="962"/>
        <end position="978"/>
    </location>
</feature>
<dbReference type="GeneID" id="91100195"/>
<dbReference type="GO" id="GO:0005524">
    <property type="term" value="F:ATP binding"/>
    <property type="evidence" value="ECO:0007669"/>
    <property type="project" value="UniProtKB-KW"/>
</dbReference>
<name>A0AAX4KB12_9TREE</name>
<evidence type="ECO:0000256" key="16">
    <source>
        <dbReference type="SAM" id="Phobius"/>
    </source>
</evidence>
<accession>A0AAX4KB12</accession>
<evidence type="ECO:0000259" key="18">
    <source>
        <dbReference type="PROSITE" id="PS50929"/>
    </source>
</evidence>
<feature type="transmembrane region" description="Helical" evidence="16">
    <location>
        <begin position="310"/>
        <end position="329"/>
    </location>
</feature>
<feature type="transmembrane region" description="Helical" evidence="16">
    <location>
        <begin position="990"/>
        <end position="1011"/>
    </location>
</feature>
<dbReference type="Pfam" id="PF01040">
    <property type="entry name" value="UbiA"/>
    <property type="match status" value="1"/>
</dbReference>
<dbReference type="InterPro" id="IPR027417">
    <property type="entry name" value="P-loop_NTPase"/>
</dbReference>
<dbReference type="SUPFAM" id="SSF90123">
    <property type="entry name" value="ABC transporter transmembrane region"/>
    <property type="match status" value="1"/>
</dbReference>
<reference evidence="19 20" key="1">
    <citation type="submission" date="2024-01" db="EMBL/GenBank/DDBJ databases">
        <title>Comparative genomics of Cryptococcus and Kwoniella reveals pathogenesis evolution and contrasting modes of karyotype evolution via chromosome fusion or intercentromeric recombination.</title>
        <authorList>
            <person name="Coelho M.A."/>
            <person name="David-Palma M."/>
            <person name="Shea T."/>
            <person name="Bowers K."/>
            <person name="McGinley-Smith S."/>
            <person name="Mohammad A.W."/>
            <person name="Gnirke A."/>
            <person name="Yurkov A.M."/>
            <person name="Nowrousian M."/>
            <person name="Sun S."/>
            <person name="Cuomo C.A."/>
            <person name="Heitman J."/>
        </authorList>
    </citation>
    <scope>NUCLEOTIDE SEQUENCE [LARGE SCALE GENOMIC DNA]</scope>
    <source>
        <strain evidence="19 20">PYCC6329</strain>
    </source>
</reference>
<feature type="region of interest" description="Disordered" evidence="15">
    <location>
        <begin position="81"/>
        <end position="143"/>
    </location>
</feature>
<comment type="similarity">
    <text evidence="2">Belongs to the UbiA prenyltransferase family.</text>
</comment>
<evidence type="ECO:0000256" key="6">
    <source>
        <dbReference type="ARBA" id="ARBA00022692"/>
    </source>
</evidence>
<evidence type="ECO:0000256" key="13">
    <source>
        <dbReference type="ARBA" id="ARBA00023136"/>
    </source>
</evidence>
<feature type="transmembrane region" description="Helical" evidence="16">
    <location>
        <begin position="934"/>
        <end position="956"/>
    </location>
</feature>
<feature type="compositionally biased region" description="Polar residues" evidence="15">
    <location>
        <begin position="127"/>
        <end position="138"/>
    </location>
</feature>
<dbReference type="SUPFAM" id="SSF52540">
    <property type="entry name" value="P-loop containing nucleoside triphosphate hydrolases"/>
    <property type="match status" value="1"/>
</dbReference>
<keyword evidence="9" id="KW-0809">Transit peptide</keyword>
<gene>
    <name evidence="19" type="ORF">V865_001391</name>
</gene>
<evidence type="ECO:0000256" key="4">
    <source>
        <dbReference type="ARBA" id="ARBA00022448"/>
    </source>
</evidence>
<dbReference type="InterPro" id="IPR003593">
    <property type="entry name" value="AAA+_ATPase"/>
</dbReference>
<evidence type="ECO:0000256" key="3">
    <source>
        <dbReference type="ARBA" id="ARBA00016335"/>
    </source>
</evidence>
<feature type="compositionally biased region" description="Low complexity" evidence="15">
    <location>
        <begin position="746"/>
        <end position="763"/>
    </location>
</feature>
<dbReference type="PANTHER" id="PTHR43394">
    <property type="entry name" value="ATP-DEPENDENT PERMEASE MDL1, MITOCHONDRIAL"/>
    <property type="match status" value="1"/>
</dbReference>
<keyword evidence="5" id="KW-0808">Transferase</keyword>
<dbReference type="PROSITE" id="PS50893">
    <property type="entry name" value="ABC_TRANSPORTER_2"/>
    <property type="match status" value="1"/>
</dbReference>
<dbReference type="CDD" id="cd13957">
    <property type="entry name" value="PT_UbiA_Cox10"/>
    <property type="match status" value="1"/>
</dbReference>
<sequence>MAAREGLGLARSLVLTIPRIRIRPLPTSHASASGPSTSIPLRLFSSTHIGFDRIPRNRYCYSAFPHCSRSTFTQIRYNSSSSSKIDSSRSSSVEQSIEEEENQEKDKAPSPIPIHPLAPIAPPSATADITPTTASGGSSKDPKPDASSILKLLSLAKPQWPLLTVGVACLSVSTAVNLSIPWVIGRIIDFFTPGQENTLLLGLPLEQATGALAVVLLIGAAANSGRSIALRLAGQRTVASIRNQTYGKYLSLPPSHIETAGVGDALSRLGQDTSIVGQSLSENLGEGLKAILGAGAGIGAMYLISPTLTFVMLCIIPPIAVGTFFYGRFIRKLSLKTQEALGGMSKLAEERLSAHRTVTASNTQLSERTLYSSKVDGVYKLQKKETFANGIFQGANEVAGDIGMIGLLIYGGVLVKRGEITVGDMTSLFIYVNWIEWSLNTLAGFFTGLMKGVGASQRIIGLHALPPPIPLGEGETIAKSRSGSIELRGVDFAYPSRPDAKVLNGLNLRIDKGERIALVGGSGSGKSSIQLLLLRFYDPTSGSVIFDGQDIKSFVPESWRSRIGIVPQDPILFGGTIEQNIAYGHPNATREEVKRAARVAHCDFIENLPQGYDTIINKNSLSGGQRQRIAIARALVGNPSVLLMDEATSALDSESERAVNAALNDLFANSDITVILIAHRLSSIASADRVVLLDGGSVAEDGTYHDLITRRHGKFRKMVEGQLAKIEIGEPTVIDPAPPSEGEGIPSPQAAAAISASPSLAKSNVQAPAASASSKERASIKASSSPSQRRQNHTSALQRPFFTSQPAPYSPPFKTVYGAANAPVPALPDLPIPHITSPAAPLSAYRPLTPLNLKRLLTVYSQLSKRNLTILMTLTATTGLALSPLPLSIPLLFNLTIGTLLTSAAANTFNQILEIPIDAQTPRTRVRPLCMRKITPFHAFMFGMTCTVLGGIILWYGCNPTTAALGIGNLILYAGIYTPMKRFSVSNTWIGAIVGAITPLMGWTATGGALWPTPEQPLQFNLPSFLGPGEFKFDGSIPNPLTPLCLFLLLFSWQFPHFNALSHMIRPFYALSGYPMLSVLSPKLNALVSLRHSVLLIPFTMILTPLSGSVDWSFALTAALPNFIFTRDSWKFYKTPTEAIAKKLFFTSLWYLPVILGLMLVHKNIAGWLVSVNDKEKEEEKQRI</sequence>
<keyword evidence="12" id="KW-0350">Heme biosynthesis</keyword>
<dbReference type="RefSeq" id="XP_066081306.1">
    <property type="nucleotide sequence ID" value="XM_066225209.1"/>
</dbReference>
<evidence type="ECO:0000256" key="1">
    <source>
        <dbReference type="ARBA" id="ARBA00004225"/>
    </source>
</evidence>
<evidence type="ECO:0000256" key="11">
    <source>
        <dbReference type="ARBA" id="ARBA00023128"/>
    </source>
</evidence>
<dbReference type="CDD" id="cd18573">
    <property type="entry name" value="ABC_6TM_ABCB10_like"/>
    <property type="match status" value="1"/>
</dbReference>
<dbReference type="InterPro" id="IPR036640">
    <property type="entry name" value="ABC1_TM_sf"/>
</dbReference>